<sequence>MSPESLFIQIKTSLSVSLDNPELATAKFSALSRVIPLLYFFVVANTWVLATIFINRAPIWLTVCAALLLTIVCASRLAIWWRTRNLAVTAERAIGELRRANRATTFLILAFPVWAFALFPYGDMLHQSYIAFFLMVSIIGALFCLIHLRSAALVVAGFAGLAFVVFFASTGRPVFVGMAINVMLVIGMSVIVVLIQNRDFARMVNASTEAQAKETEQSRLLHMIDDMPVAVMTVEPETLNINYVNETSKHLIRRIEHLLPVTADELLGTCIDVFHRHPQHQRRILADPANLPHSARIKLGPEVLDLKVSAITDNGGGYIGPMLTWALVTKEVESERRILQMAHYDTLTGLPNRVTFHAELDKRLATHGNRLGLLFVDLDGFKLVNDTRGHRVGDILLNQVAGRLRATCSSPATIVGRLGGDEFAVLVPHDNVEAAVALAARIVATLGVPYDLDYDRSIQIGASVGIALAPLHGADGETLLGRADIALYAAKTSGKGTYRVFSPDMEVRIQERLRLEAKLRATLESGKGLFVFYQPIVNIETRQVTAREALVRWHHPRRGWISPGEFVPVAEQSGLIGQLGDFVLNTACREAAGWTDNARIAVNVSASQLGNETLLPAVVKALAASSLPADRLEIEVTETALLNSEKDIIGELRQLRDLGVRIALDDFGTGYSSLAHLRAFPFDKIKIDGSFVRDAVDRPDCAAVVQAVASLGRRLGVATVAEGVEKEAQLDRIREEGCSEVQGYLFGRPQPSERDAPIVEALHQMARKDPTTSTT</sequence>
<dbReference type="Pfam" id="PF00990">
    <property type="entry name" value="GGDEF"/>
    <property type="match status" value="1"/>
</dbReference>
<dbReference type="Pfam" id="PF00563">
    <property type="entry name" value="EAL"/>
    <property type="match status" value="1"/>
</dbReference>
<dbReference type="InterPro" id="IPR029787">
    <property type="entry name" value="Nucleotide_cyclase"/>
</dbReference>
<evidence type="ECO:0000259" key="2">
    <source>
        <dbReference type="PROSITE" id="PS50883"/>
    </source>
</evidence>
<protein>
    <submittedName>
        <fullName evidence="4">EAL domain-containing protein</fullName>
    </submittedName>
</protein>
<dbReference type="EMBL" id="JABEQP010000015">
    <property type="protein sequence ID" value="MBB2199115.1"/>
    <property type="molecule type" value="Genomic_DNA"/>
</dbReference>
<dbReference type="PANTHER" id="PTHR44757:SF2">
    <property type="entry name" value="BIOFILM ARCHITECTURE MAINTENANCE PROTEIN MBAA"/>
    <property type="match status" value="1"/>
</dbReference>
<dbReference type="PROSITE" id="PS50883">
    <property type="entry name" value="EAL"/>
    <property type="match status" value="1"/>
</dbReference>
<keyword evidence="1" id="KW-1133">Transmembrane helix</keyword>
<dbReference type="Gene3D" id="3.30.450.20">
    <property type="entry name" value="PAS domain"/>
    <property type="match status" value="1"/>
</dbReference>
<feature type="domain" description="GGDEF" evidence="3">
    <location>
        <begin position="369"/>
        <end position="503"/>
    </location>
</feature>
<dbReference type="SMART" id="SM00267">
    <property type="entry name" value="GGDEF"/>
    <property type="match status" value="1"/>
</dbReference>
<dbReference type="PANTHER" id="PTHR44757">
    <property type="entry name" value="DIGUANYLATE CYCLASE DGCP"/>
    <property type="match status" value="1"/>
</dbReference>
<dbReference type="AlphaFoldDB" id="A0A7W4K2D8"/>
<keyword evidence="1" id="KW-0812">Transmembrane</keyword>
<dbReference type="Gene3D" id="3.20.20.450">
    <property type="entry name" value="EAL domain"/>
    <property type="match status" value="1"/>
</dbReference>
<dbReference type="InterPro" id="IPR043128">
    <property type="entry name" value="Rev_trsase/Diguanyl_cyclase"/>
</dbReference>
<feature type="transmembrane region" description="Helical" evidence="1">
    <location>
        <begin position="151"/>
        <end position="168"/>
    </location>
</feature>
<evidence type="ECO:0000313" key="4">
    <source>
        <dbReference type="EMBL" id="MBB2199115.1"/>
    </source>
</evidence>
<dbReference type="InterPro" id="IPR001633">
    <property type="entry name" value="EAL_dom"/>
</dbReference>
<proteinExistence type="predicted"/>
<keyword evidence="1" id="KW-0472">Membrane</keyword>
<dbReference type="CDD" id="cd01949">
    <property type="entry name" value="GGDEF"/>
    <property type="match status" value="1"/>
</dbReference>
<name>A0A7W4K2D8_9PROT</name>
<dbReference type="InterPro" id="IPR000160">
    <property type="entry name" value="GGDEF_dom"/>
</dbReference>
<dbReference type="InterPro" id="IPR035919">
    <property type="entry name" value="EAL_sf"/>
</dbReference>
<evidence type="ECO:0000313" key="5">
    <source>
        <dbReference type="Proteomes" id="UP000530320"/>
    </source>
</evidence>
<feature type="transmembrane region" description="Helical" evidence="1">
    <location>
        <begin position="174"/>
        <end position="195"/>
    </location>
</feature>
<dbReference type="Gene3D" id="3.30.70.270">
    <property type="match status" value="1"/>
</dbReference>
<organism evidence="4 5">
    <name type="scientific">Gluconacetobacter dulcium</name>
    <dbReference type="NCBI Taxonomy" id="2729096"/>
    <lineage>
        <taxon>Bacteria</taxon>
        <taxon>Pseudomonadati</taxon>
        <taxon>Pseudomonadota</taxon>
        <taxon>Alphaproteobacteria</taxon>
        <taxon>Acetobacterales</taxon>
        <taxon>Acetobacteraceae</taxon>
        <taxon>Gluconacetobacter</taxon>
    </lineage>
</organism>
<reference evidence="4 5" key="1">
    <citation type="submission" date="2020-04" db="EMBL/GenBank/DDBJ databases">
        <title>Description of novel Gluconacetobacter.</title>
        <authorList>
            <person name="Sombolestani A."/>
        </authorList>
    </citation>
    <scope>NUCLEOTIDE SEQUENCE [LARGE SCALE GENOMIC DNA]</scope>
    <source>
        <strain evidence="4 5">LMG 22058</strain>
    </source>
</reference>
<evidence type="ECO:0000256" key="1">
    <source>
        <dbReference type="SAM" id="Phobius"/>
    </source>
</evidence>
<dbReference type="CDD" id="cd01948">
    <property type="entry name" value="EAL"/>
    <property type="match status" value="1"/>
</dbReference>
<dbReference type="NCBIfam" id="TIGR00254">
    <property type="entry name" value="GGDEF"/>
    <property type="match status" value="1"/>
</dbReference>
<feature type="transmembrane region" description="Helical" evidence="1">
    <location>
        <begin position="128"/>
        <end position="146"/>
    </location>
</feature>
<dbReference type="PROSITE" id="PS50887">
    <property type="entry name" value="GGDEF"/>
    <property type="match status" value="1"/>
</dbReference>
<accession>A0A7W4K2D8</accession>
<feature type="domain" description="EAL" evidence="2">
    <location>
        <begin position="512"/>
        <end position="763"/>
    </location>
</feature>
<feature type="transmembrane region" description="Helical" evidence="1">
    <location>
        <begin position="37"/>
        <end position="54"/>
    </location>
</feature>
<comment type="caution">
    <text evidence="4">The sequence shown here is derived from an EMBL/GenBank/DDBJ whole genome shotgun (WGS) entry which is preliminary data.</text>
</comment>
<feature type="transmembrane region" description="Helical" evidence="1">
    <location>
        <begin position="102"/>
        <end position="122"/>
    </location>
</feature>
<gene>
    <name evidence="4" type="ORF">HLH44_16950</name>
</gene>
<dbReference type="InterPro" id="IPR052155">
    <property type="entry name" value="Biofilm_reg_signaling"/>
</dbReference>
<dbReference type="Proteomes" id="UP000530320">
    <property type="component" value="Unassembled WGS sequence"/>
</dbReference>
<feature type="transmembrane region" description="Helical" evidence="1">
    <location>
        <begin position="60"/>
        <end position="81"/>
    </location>
</feature>
<dbReference type="SUPFAM" id="SSF55073">
    <property type="entry name" value="Nucleotide cyclase"/>
    <property type="match status" value="1"/>
</dbReference>
<dbReference type="SMART" id="SM00052">
    <property type="entry name" value="EAL"/>
    <property type="match status" value="1"/>
</dbReference>
<dbReference type="SUPFAM" id="SSF141868">
    <property type="entry name" value="EAL domain-like"/>
    <property type="match status" value="1"/>
</dbReference>
<evidence type="ECO:0000259" key="3">
    <source>
        <dbReference type="PROSITE" id="PS50887"/>
    </source>
</evidence>